<feature type="region of interest" description="Disordered" evidence="1">
    <location>
        <begin position="1"/>
        <end position="61"/>
    </location>
</feature>
<accession>A0A5C3L7S6</accession>
<evidence type="ECO:0000313" key="2">
    <source>
        <dbReference type="EMBL" id="TFK28847.1"/>
    </source>
</evidence>
<gene>
    <name evidence="2" type="ORF">FA15DRAFT_700738</name>
</gene>
<evidence type="ECO:0000313" key="3">
    <source>
        <dbReference type="Proteomes" id="UP000307440"/>
    </source>
</evidence>
<dbReference type="OrthoDB" id="3067265at2759"/>
<feature type="compositionally biased region" description="Low complexity" evidence="1">
    <location>
        <begin position="40"/>
        <end position="56"/>
    </location>
</feature>
<reference evidence="2 3" key="1">
    <citation type="journal article" date="2019" name="Nat. Ecol. Evol.">
        <title>Megaphylogeny resolves global patterns of mushroom evolution.</title>
        <authorList>
            <person name="Varga T."/>
            <person name="Krizsan K."/>
            <person name="Foldi C."/>
            <person name="Dima B."/>
            <person name="Sanchez-Garcia M."/>
            <person name="Sanchez-Ramirez S."/>
            <person name="Szollosi G.J."/>
            <person name="Szarkandi J.G."/>
            <person name="Papp V."/>
            <person name="Albert L."/>
            <person name="Andreopoulos W."/>
            <person name="Angelini C."/>
            <person name="Antonin V."/>
            <person name="Barry K.W."/>
            <person name="Bougher N.L."/>
            <person name="Buchanan P."/>
            <person name="Buyck B."/>
            <person name="Bense V."/>
            <person name="Catcheside P."/>
            <person name="Chovatia M."/>
            <person name="Cooper J."/>
            <person name="Damon W."/>
            <person name="Desjardin D."/>
            <person name="Finy P."/>
            <person name="Geml J."/>
            <person name="Haridas S."/>
            <person name="Hughes K."/>
            <person name="Justo A."/>
            <person name="Karasinski D."/>
            <person name="Kautmanova I."/>
            <person name="Kiss B."/>
            <person name="Kocsube S."/>
            <person name="Kotiranta H."/>
            <person name="LaButti K.M."/>
            <person name="Lechner B.E."/>
            <person name="Liimatainen K."/>
            <person name="Lipzen A."/>
            <person name="Lukacs Z."/>
            <person name="Mihaltcheva S."/>
            <person name="Morgado L.N."/>
            <person name="Niskanen T."/>
            <person name="Noordeloos M.E."/>
            <person name="Ohm R.A."/>
            <person name="Ortiz-Santana B."/>
            <person name="Ovrebo C."/>
            <person name="Racz N."/>
            <person name="Riley R."/>
            <person name="Savchenko A."/>
            <person name="Shiryaev A."/>
            <person name="Soop K."/>
            <person name="Spirin V."/>
            <person name="Szebenyi C."/>
            <person name="Tomsovsky M."/>
            <person name="Tulloss R.E."/>
            <person name="Uehling J."/>
            <person name="Grigoriev I.V."/>
            <person name="Vagvolgyi C."/>
            <person name="Papp T."/>
            <person name="Martin F.M."/>
            <person name="Miettinen O."/>
            <person name="Hibbett D.S."/>
            <person name="Nagy L.G."/>
        </authorList>
    </citation>
    <scope>NUCLEOTIDE SEQUENCE [LARGE SCALE GENOMIC DNA]</scope>
    <source>
        <strain evidence="2 3">CBS 121175</strain>
    </source>
</reference>
<evidence type="ECO:0000256" key="1">
    <source>
        <dbReference type="SAM" id="MobiDB-lite"/>
    </source>
</evidence>
<feature type="compositionally biased region" description="Low complexity" evidence="1">
    <location>
        <begin position="357"/>
        <end position="371"/>
    </location>
</feature>
<feature type="compositionally biased region" description="Low complexity" evidence="1">
    <location>
        <begin position="293"/>
        <end position="313"/>
    </location>
</feature>
<dbReference type="EMBL" id="ML210153">
    <property type="protein sequence ID" value="TFK28847.1"/>
    <property type="molecule type" value="Genomic_DNA"/>
</dbReference>
<keyword evidence="3" id="KW-1185">Reference proteome</keyword>
<feature type="region of interest" description="Disordered" evidence="1">
    <location>
        <begin position="161"/>
        <end position="418"/>
    </location>
</feature>
<feature type="compositionally biased region" description="Basic and acidic residues" evidence="1">
    <location>
        <begin position="225"/>
        <end position="236"/>
    </location>
</feature>
<dbReference type="Proteomes" id="UP000307440">
    <property type="component" value="Unassembled WGS sequence"/>
</dbReference>
<sequence length="506" mass="55271">MNLFLKSWKKKDSKPRSSSNQSQTTTTNDVKAFPQNSQWPSASPTPSKESTSSTSTNDIRVPMIRLDVSASSSNDTFSSSVEDALHFTKPPHRHSPEYHPNHLQPPHQAHHHYNDVPRAMVPTFTGRHGAPLNLGSHGPPRNVKHGPPNVLQNQLYSINSAKGDRGLQGPYNQSPSFLASLGPQRQAPDSVAVLKPRTPTRVKFDPSVETTSPRIARMSMSKIPRSGDHLSERIEGNRSSPSHQSHRRDSLIPDSHPQQRRKPALNNTNEAPESGLDMGKTGSPSRGLGLYHSSQSSPHLPSSSRSQQSTSQQDLASLFPSPPPLIIRKKVPQPLVLQPRRPSTTLVPFPPSPSPDPSSTDSTPITTPTSSRQFSTPTQSPLKPSYQRPGNAIPPLLYDAPTSPLPSPPINPHNKTFTARQPTYSMQGRTHLRGAVSTSNLRPNGPPHLQTHRMTSSDPISDALQQASKDTGIRPSKSGVRRESEELSNNTSSSSHDPPVEWGYAL</sequence>
<proteinExistence type="predicted"/>
<feature type="region of interest" description="Disordered" evidence="1">
    <location>
        <begin position="435"/>
        <end position="506"/>
    </location>
</feature>
<organism evidence="2 3">
    <name type="scientific">Coprinopsis marcescibilis</name>
    <name type="common">Agaric fungus</name>
    <name type="synonym">Psathyrella marcescibilis</name>
    <dbReference type="NCBI Taxonomy" id="230819"/>
    <lineage>
        <taxon>Eukaryota</taxon>
        <taxon>Fungi</taxon>
        <taxon>Dikarya</taxon>
        <taxon>Basidiomycota</taxon>
        <taxon>Agaricomycotina</taxon>
        <taxon>Agaricomycetes</taxon>
        <taxon>Agaricomycetidae</taxon>
        <taxon>Agaricales</taxon>
        <taxon>Agaricineae</taxon>
        <taxon>Psathyrellaceae</taxon>
        <taxon>Coprinopsis</taxon>
    </lineage>
</organism>
<name>A0A5C3L7S6_COPMA</name>
<feature type="compositionally biased region" description="Polar residues" evidence="1">
    <location>
        <begin position="372"/>
        <end position="382"/>
    </location>
</feature>
<feature type="compositionally biased region" description="Polar residues" evidence="1">
    <location>
        <begin position="452"/>
        <end position="469"/>
    </location>
</feature>
<dbReference type="AlphaFoldDB" id="A0A5C3L7S6"/>
<protein>
    <submittedName>
        <fullName evidence="2">Uncharacterized protein</fullName>
    </submittedName>
</protein>
<feature type="compositionally biased region" description="Low complexity" evidence="1">
    <location>
        <begin position="17"/>
        <end position="28"/>
    </location>
</feature>